<dbReference type="OrthoDB" id="850998at2"/>
<accession>A0A2U1AQK9</accession>
<name>A0A2U1AQK9_9BACT</name>
<dbReference type="RefSeq" id="WP_116544772.1">
    <property type="nucleotide sequence ID" value="NZ_QEKI01000015.1"/>
</dbReference>
<gene>
    <name evidence="1" type="ORF">C8E01_11546</name>
</gene>
<organism evidence="1 2">
    <name type="scientific">Pontibacter virosus</name>
    <dbReference type="NCBI Taxonomy" id="1765052"/>
    <lineage>
        <taxon>Bacteria</taxon>
        <taxon>Pseudomonadati</taxon>
        <taxon>Bacteroidota</taxon>
        <taxon>Cytophagia</taxon>
        <taxon>Cytophagales</taxon>
        <taxon>Hymenobacteraceae</taxon>
        <taxon>Pontibacter</taxon>
    </lineage>
</organism>
<dbReference type="Proteomes" id="UP000245466">
    <property type="component" value="Unassembled WGS sequence"/>
</dbReference>
<dbReference type="EMBL" id="QEKI01000015">
    <property type="protein sequence ID" value="PVY38709.1"/>
    <property type="molecule type" value="Genomic_DNA"/>
</dbReference>
<evidence type="ECO:0000313" key="1">
    <source>
        <dbReference type="EMBL" id="PVY38709.1"/>
    </source>
</evidence>
<proteinExistence type="predicted"/>
<comment type="caution">
    <text evidence="1">The sequence shown here is derived from an EMBL/GenBank/DDBJ whole genome shotgun (WGS) entry which is preliminary data.</text>
</comment>
<evidence type="ECO:0000313" key="2">
    <source>
        <dbReference type="Proteomes" id="UP000245466"/>
    </source>
</evidence>
<sequence>MTALTPDQLNSEFLRHFMPETLYLLPDEQVAQVSAPASVPASETLAIPVVEEKAVPKASPVTQEAPATSTPVAAIPKLPKIEKAEQPKSFEVIGENRKGLVVLVTLPEPAFKDLPQSDFLIKILAAIGFGPADVAFVNNVSGATTKFETLCDTLQTSYILSFASRLDTDLPHDKFTLYNPVMVGSVPVVFSQSLAVLDGDQEQKKLLWGALQRVFKK</sequence>
<keyword evidence="2" id="KW-1185">Reference proteome</keyword>
<dbReference type="AlphaFoldDB" id="A0A2U1AQK9"/>
<reference evidence="1 2" key="1">
    <citation type="submission" date="2018-04" db="EMBL/GenBank/DDBJ databases">
        <title>Genomic Encyclopedia of Type Strains, Phase IV (KMG-IV): sequencing the most valuable type-strain genomes for metagenomic binning, comparative biology and taxonomic classification.</title>
        <authorList>
            <person name="Goeker M."/>
        </authorList>
    </citation>
    <scope>NUCLEOTIDE SEQUENCE [LARGE SCALE GENOMIC DNA]</scope>
    <source>
        <strain evidence="1 2">DSM 100231</strain>
    </source>
</reference>
<protein>
    <submittedName>
        <fullName evidence="1">Uncharacterized protein</fullName>
    </submittedName>
</protein>